<feature type="chain" id="PRO_5005591138" evidence="1">
    <location>
        <begin position="22"/>
        <end position="185"/>
    </location>
</feature>
<feature type="signal peptide" evidence="1">
    <location>
        <begin position="1"/>
        <end position="21"/>
    </location>
</feature>
<reference evidence="3" key="1">
    <citation type="submission" date="2015-07" db="EMBL/GenBank/DDBJ databases">
        <title>Genome sequencing of Sunxiuqinia dokdonensis strain SK.</title>
        <authorList>
            <person name="Ahn S."/>
            <person name="Kim B.-C."/>
        </authorList>
    </citation>
    <scope>NUCLEOTIDE SEQUENCE [LARGE SCALE GENOMIC DNA]</scope>
    <source>
        <strain evidence="3">SK</strain>
    </source>
</reference>
<dbReference type="STRING" id="1409788.NC99_46220"/>
<dbReference type="AlphaFoldDB" id="A0A0L8V2A4"/>
<sequence>MNSSKLKILICLLPFMLSASCTDKELETKSEQLTIYFQFEYVNHAWGYQHRGFIIDQAGKVYDYEQPENWTWPEDNKINRQNFESNLSQAEVRLSLLDESDIRTAEILALKARDGELTEQRYVMADAGAEIYAVYVAEKNSPTLTRYLLQQRGDLYQKNTSSASDQLTEWLIGIRGEEGYSGEHF</sequence>
<dbReference type="EMBL" id="LGIA01000224">
    <property type="protein sequence ID" value="KOH42534.1"/>
    <property type="molecule type" value="Genomic_DNA"/>
</dbReference>
<proteinExistence type="predicted"/>
<dbReference type="RefSeq" id="WP_053188934.1">
    <property type="nucleotide sequence ID" value="NZ_LGIA01000224.1"/>
</dbReference>
<name>A0A0L8V2A4_9BACT</name>
<evidence type="ECO:0000313" key="2">
    <source>
        <dbReference type="EMBL" id="KOH42534.1"/>
    </source>
</evidence>
<dbReference type="OrthoDB" id="949286at2"/>
<keyword evidence="1" id="KW-0732">Signal</keyword>
<comment type="caution">
    <text evidence="2">The sequence shown here is derived from an EMBL/GenBank/DDBJ whole genome shotgun (WGS) entry which is preliminary data.</text>
</comment>
<dbReference type="Proteomes" id="UP000036958">
    <property type="component" value="Unassembled WGS sequence"/>
</dbReference>
<accession>A0A0L8V2A4</accession>
<evidence type="ECO:0000313" key="3">
    <source>
        <dbReference type="Proteomes" id="UP000036958"/>
    </source>
</evidence>
<evidence type="ECO:0000256" key="1">
    <source>
        <dbReference type="SAM" id="SignalP"/>
    </source>
</evidence>
<protein>
    <submittedName>
        <fullName evidence="2">Uncharacterized protein</fullName>
    </submittedName>
</protein>
<keyword evidence="3" id="KW-1185">Reference proteome</keyword>
<gene>
    <name evidence="2" type="ORF">NC99_46220</name>
</gene>
<dbReference type="PROSITE" id="PS51257">
    <property type="entry name" value="PROKAR_LIPOPROTEIN"/>
    <property type="match status" value="1"/>
</dbReference>
<organism evidence="2 3">
    <name type="scientific">Sunxiuqinia dokdonensis</name>
    <dbReference type="NCBI Taxonomy" id="1409788"/>
    <lineage>
        <taxon>Bacteria</taxon>
        <taxon>Pseudomonadati</taxon>
        <taxon>Bacteroidota</taxon>
        <taxon>Bacteroidia</taxon>
        <taxon>Marinilabiliales</taxon>
        <taxon>Prolixibacteraceae</taxon>
        <taxon>Sunxiuqinia</taxon>
    </lineage>
</organism>